<dbReference type="Gene3D" id="1.20.1440.60">
    <property type="entry name" value="23S rRNA-intervening sequence"/>
    <property type="match status" value="1"/>
</dbReference>
<dbReference type="SUPFAM" id="SSF158446">
    <property type="entry name" value="IVS-encoded protein-like"/>
    <property type="match status" value="1"/>
</dbReference>
<proteinExistence type="predicted"/>
<keyword evidence="2" id="KW-1185">Reference proteome</keyword>
<dbReference type="AlphaFoldDB" id="A0A4R0N0Q3"/>
<organism evidence="1 2">
    <name type="scientific">Pedobacter frigiditerrae</name>
    <dbReference type="NCBI Taxonomy" id="2530452"/>
    <lineage>
        <taxon>Bacteria</taxon>
        <taxon>Pseudomonadati</taxon>
        <taxon>Bacteroidota</taxon>
        <taxon>Sphingobacteriia</taxon>
        <taxon>Sphingobacteriales</taxon>
        <taxon>Sphingobacteriaceae</taxon>
        <taxon>Pedobacter</taxon>
    </lineage>
</organism>
<dbReference type="PANTHER" id="PTHR38471">
    <property type="entry name" value="FOUR HELIX BUNDLE PROTEIN"/>
    <property type="match status" value="1"/>
</dbReference>
<dbReference type="Pfam" id="PF05635">
    <property type="entry name" value="23S_rRNA_IVP"/>
    <property type="match status" value="1"/>
</dbReference>
<name>A0A4R0N0Q3_9SPHI</name>
<dbReference type="EMBL" id="SJSK01000001">
    <property type="protein sequence ID" value="TCC93215.1"/>
    <property type="molecule type" value="Genomic_DNA"/>
</dbReference>
<evidence type="ECO:0000313" key="2">
    <source>
        <dbReference type="Proteomes" id="UP000292884"/>
    </source>
</evidence>
<dbReference type="RefSeq" id="WP_131551084.1">
    <property type="nucleotide sequence ID" value="NZ_SJSK01000001.1"/>
</dbReference>
<dbReference type="InterPro" id="IPR012657">
    <property type="entry name" value="23S_rRNA-intervening_sequence"/>
</dbReference>
<accession>A0A4R0N0Q3</accession>
<protein>
    <submittedName>
        <fullName evidence="1">Four helix bundle protein</fullName>
    </submittedName>
</protein>
<comment type="caution">
    <text evidence="1">The sequence shown here is derived from an EMBL/GenBank/DDBJ whole genome shotgun (WGS) entry which is preliminary data.</text>
</comment>
<dbReference type="OrthoDB" id="9811959at2"/>
<evidence type="ECO:0000313" key="1">
    <source>
        <dbReference type="EMBL" id="TCC93215.1"/>
    </source>
</evidence>
<dbReference type="CDD" id="cd16377">
    <property type="entry name" value="23S_rRNA_IVP_like"/>
    <property type="match status" value="1"/>
</dbReference>
<dbReference type="PANTHER" id="PTHR38471:SF2">
    <property type="entry name" value="FOUR HELIX BUNDLE PROTEIN"/>
    <property type="match status" value="1"/>
</dbReference>
<sequence>MHNIKELKIWQKAIDLAVKVYEISAKFPSDERFGLVSQTRRCAVSVPSNISEGAGRNTKGEFRQFLGIANGSSYELQTQMIIAEKLGFINEVDCEKLLDNIDELQKMNYKLQAALK</sequence>
<gene>
    <name evidence="1" type="ORF">EZ428_00105</name>
</gene>
<dbReference type="Proteomes" id="UP000292884">
    <property type="component" value="Unassembled WGS sequence"/>
</dbReference>
<dbReference type="NCBIfam" id="TIGR02436">
    <property type="entry name" value="four helix bundle protein"/>
    <property type="match status" value="1"/>
</dbReference>
<reference evidence="1 2" key="1">
    <citation type="submission" date="2019-02" db="EMBL/GenBank/DDBJ databases">
        <title>Pedobacter sp. RP-1-13 sp. nov., isolated from Arctic soil.</title>
        <authorList>
            <person name="Dahal R.H."/>
        </authorList>
    </citation>
    <scope>NUCLEOTIDE SEQUENCE [LARGE SCALE GENOMIC DNA]</scope>
    <source>
        <strain evidence="1 2">RP-1-13</strain>
    </source>
</reference>
<dbReference type="InterPro" id="IPR036583">
    <property type="entry name" value="23S_rRNA_IVS_sf"/>
</dbReference>